<keyword evidence="1" id="KW-0472">Membrane</keyword>
<keyword evidence="1" id="KW-1133">Transmembrane helix</keyword>
<name>A0A6H0U9E4_9LACT</name>
<accession>A0A6H0U9E4</accession>
<dbReference type="EMBL" id="CP047616">
    <property type="protein sequence ID" value="QIW52810.1"/>
    <property type="molecule type" value="Genomic_DNA"/>
</dbReference>
<dbReference type="RefSeq" id="WP_167838251.1">
    <property type="nucleotide sequence ID" value="NZ_CP047616.1"/>
</dbReference>
<proteinExistence type="predicted"/>
<evidence type="ECO:0000313" key="3">
    <source>
        <dbReference type="Proteomes" id="UP000501945"/>
    </source>
</evidence>
<dbReference type="Proteomes" id="UP000501945">
    <property type="component" value="Chromosome"/>
</dbReference>
<sequence>MSNITKQIINIHILDQNQPLPSTPPTGTPSTPSTGFLNTLTDFAQTNLLTTILLTLGIAAIILAIIFFIKHKKNNNNTKLSPSFKTSKFSLKNKLSDRISKPKTKFATIFVSFSTAIFAAVFMFSAFANAVAPHTDITSNGSDIDITLVKGEGSKTTVAKNKVNITSNINTELTAKLSLDMSETSPEFIANFAANTGNISAPAPQTANTLVGELKKAGFNVIDTDGSVGSSYYANVEINGYAGYVSAGAISEECSIDFSKSLGRDMSGYAHDKNELYEAADNIKKYTAQK</sequence>
<feature type="transmembrane region" description="Helical" evidence="1">
    <location>
        <begin position="48"/>
        <end position="69"/>
    </location>
</feature>
<evidence type="ECO:0000256" key="1">
    <source>
        <dbReference type="SAM" id="Phobius"/>
    </source>
</evidence>
<protein>
    <submittedName>
        <fullName evidence="2">Uncharacterized protein</fullName>
    </submittedName>
</protein>
<keyword evidence="1" id="KW-0812">Transmembrane</keyword>
<gene>
    <name evidence="2" type="ORF">GU336_00790</name>
</gene>
<reference evidence="2 3" key="1">
    <citation type="submission" date="2019-12" db="EMBL/GenBank/DDBJ databases">
        <title>Whole genome sequences of Lactococcus raffinolactis strains isolated from sewage.</title>
        <authorList>
            <person name="Ybazeta G."/>
            <person name="Ross M."/>
            <person name="Brabant-Kirwan D."/>
            <person name="Saleh M."/>
            <person name="Dillon J.A."/>
            <person name="Splinter K."/>
            <person name="Nokhbeh R."/>
        </authorList>
    </citation>
    <scope>NUCLEOTIDE SEQUENCE [LARGE SCALE GENOMIC DNA]</scope>
    <source>
        <strain evidence="2 3">Lr_19_5</strain>
    </source>
</reference>
<organism evidence="2 3">
    <name type="scientific">Pseudolactococcus raffinolactis</name>
    <dbReference type="NCBI Taxonomy" id="1366"/>
    <lineage>
        <taxon>Bacteria</taxon>
        <taxon>Bacillati</taxon>
        <taxon>Bacillota</taxon>
        <taxon>Bacilli</taxon>
        <taxon>Lactobacillales</taxon>
        <taxon>Streptococcaceae</taxon>
        <taxon>Pseudolactococcus</taxon>
    </lineage>
</organism>
<feature type="transmembrane region" description="Helical" evidence="1">
    <location>
        <begin position="106"/>
        <end position="128"/>
    </location>
</feature>
<evidence type="ECO:0000313" key="2">
    <source>
        <dbReference type="EMBL" id="QIW52810.1"/>
    </source>
</evidence>
<dbReference type="AlphaFoldDB" id="A0A6H0U9E4"/>